<reference evidence="3" key="1">
    <citation type="submission" date="2016-10" db="EMBL/GenBank/DDBJ databases">
        <authorList>
            <person name="Varghese N."/>
            <person name="Submissions S."/>
        </authorList>
    </citation>
    <scope>NUCLEOTIDE SEQUENCE [LARGE SCALE GENOMIC DNA]</scope>
    <source>
        <strain evidence="3">NRRL B-59562</strain>
    </source>
</reference>
<keyword evidence="1" id="KW-0472">Membrane</keyword>
<feature type="transmembrane region" description="Helical" evidence="1">
    <location>
        <begin position="46"/>
        <end position="63"/>
    </location>
</feature>
<sequence length="114" mass="11912">MSLTLAVILAAALCYAGMAGLCLGMDRHHSQVWKAKAPNRQRLLRVAGWLLLALAVWPCVQIWGAAVGPVVWCGMLSVGAFTLVLLLPYRPRVAALLAAVAAGVGLPVLLLSAG</sequence>
<keyword evidence="1" id="KW-1133">Transmembrane helix</keyword>
<feature type="transmembrane region" description="Helical" evidence="1">
    <location>
        <begin position="94"/>
        <end position="113"/>
    </location>
</feature>
<accession>A0A1H2SFC0</accession>
<feature type="transmembrane region" description="Helical" evidence="1">
    <location>
        <begin position="6"/>
        <end position="25"/>
    </location>
</feature>
<dbReference type="Proteomes" id="UP000243778">
    <property type="component" value="Unassembled WGS sequence"/>
</dbReference>
<dbReference type="EMBL" id="FNNU01000001">
    <property type="protein sequence ID" value="SDW30336.1"/>
    <property type="molecule type" value="Genomic_DNA"/>
</dbReference>
<organism evidence="2 3">
    <name type="scientific">Pseudomonas kuykendallii</name>
    <dbReference type="NCBI Taxonomy" id="1007099"/>
    <lineage>
        <taxon>Bacteria</taxon>
        <taxon>Pseudomonadati</taxon>
        <taxon>Pseudomonadota</taxon>
        <taxon>Gammaproteobacteria</taxon>
        <taxon>Pseudomonadales</taxon>
        <taxon>Pseudomonadaceae</taxon>
        <taxon>Pseudomonas</taxon>
    </lineage>
</organism>
<dbReference type="OrthoDB" id="6009065at2"/>
<dbReference type="STRING" id="1007099.SAMN05216287_0640"/>
<protein>
    <recommendedName>
        <fullName evidence="4">DUF3325 domain-containing protein</fullName>
    </recommendedName>
</protein>
<evidence type="ECO:0000313" key="3">
    <source>
        <dbReference type="Proteomes" id="UP000243778"/>
    </source>
</evidence>
<evidence type="ECO:0008006" key="4">
    <source>
        <dbReference type="Google" id="ProtNLM"/>
    </source>
</evidence>
<keyword evidence="3" id="KW-1185">Reference proteome</keyword>
<evidence type="ECO:0000313" key="2">
    <source>
        <dbReference type="EMBL" id="SDW30336.1"/>
    </source>
</evidence>
<gene>
    <name evidence="2" type="ORF">SAMN05216287_0640</name>
</gene>
<dbReference type="InterPro" id="IPR021762">
    <property type="entry name" value="DUF3325"/>
</dbReference>
<dbReference type="AlphaFoldDB" id="A0A1H2SFC0"/>
<proteinExistence type="predicted"/>
<name>A0A1H2SFC0_9PSED</name>
<feature type="transmembrane region" description="Helical" evidence="1">
    <location>
        <begin position="69"/>
        <end position="87"/>
    </location>
</feature>
<dbReference type="Pfam" id="PF11804">
    <property type="entry name" value="DUF3325"/>
    <property type="match status" value="1"/>
</dbReference>
<keyword evidence="1" id="KW-0812">Transmembrane</keyword>
<evidence type="ECO:0000256" key="1">
    <source>
        <dbReference type="SAM" id="Phobius"/>
    </source>
</evidence>